<accession>A0AAP0EFJ7</accession>
<proteinExistence type="predicted"/>
<organism evidence="1 2">
    <name type="scientific">Stephania cephalantha</name>
    <dbReference type="NCBI Taxonomy" id="152367"/>
    <lineage>
        <taxon>Eukaryota</taxon>
        <taxon>Viridiplantae</taxon>
        <taxon>Streptophyta</taxon>
        <taxon>Embryophyta</taxon>
        <taxon>Tracheophyta</taxon>
        <taxon>Spermatophyta</taxon>
        <taxon>Magnoliopsida</taxon>
        <taxon>Ranunculales</taxon>
        <taxon>Menispermaceae</taxon>
        <taxon>Menispermoideae</taxon>
        <taxon>Cissampelideae</taxon>
        <taxon>Stephania</taxon>
    </lineage>
</organism>
<dbReference type="EMBL" id="JBBNAG010000012">
    <property type="protein sequence ID" value="KAK9088403.1"/>
    <property type="molecule type" value="Genomic_DNA"/>
</dbReference>
<protein>
    <submittedName>
        <fullName evidence="1">Uncharacterized protein</fullName>
    </submittedName>
</protein>
<dbReference type="Proteomes" id="UP001419268">
    <property type="component" value="Unassembled WGS sequence"/>
</dbReference>
<evidence type="ECO:0000313" key="1">
    <source>
        <dbReference type="EMBL" id="KAK9088403.1"/>
    </source>
</evidence>
<name>A0AAP0EFJ7_9MAGN</name>
<reference evidence="1 2" key="1">
    <citation type="submission" date="2024-01" db="EMBL/GenBank/DDBJ databases">
        <title>Genome assemblies of Stephania.</title>
        <authorList>
            <person name="Yang L."/>
        </authorList>
    </citation>
    <scope>NUCLEOTIDE SEQUENCE [LARGE SCALE GENOMIC DNA]</scope>
    <source>
        <strain evidence="1">JXDWG</strain>
        <tissue evidence="1">Leaf</tissue>
    </source>
</reference>
<sequence length="59" mass="7158">MSQTLTHVSTDNTKLSFRRAKRWNFAEKRRRHSIAVNRDLHDVCKKLHSQLTIFRPRLR</sequence>
<evidence type="ECO:0000313" key="2">
    <source>
        <dbReference type="Proteomes" id="UP001419268"/>
    </source>
</evidence>
<comment type="caution">
    <text evidence="1">The sequence shown here is derived from an EMBL/GenBank/DDBJ whole genome shotgun (WGS) entry which is preliminary data.</text>
</comment>
<keyword evidence="2" id="KW-1185">Reference proteome</keyword>
<gene>
    <name evidence="1" type="ORF">Scep_027485</name>
</gene>
<dbReference type="AlphaFoldDB" id="A0AAP0EFJ7"/>